<dbReference type="Pfam" id="PF01381">
    <property type="entry name" value="HTH_3"/>
    <property type="match status" value="1"/>
</dbReference>
<feature type="transmembrane region" description="Helical" evidence="1">
    <location>
        <begin position="194"/>
        <end position="212"/>
    </location>
</feature>
<dbReference type="Gene3D" id="1.10.260.40">
    <property type="entry name" value="lambda repressor-like DNA-binding domains"/>
    <property type="match status" value="1"/>
</dbReference>
<dbReference type="AlphaFoldDB" id="A0A0H3UAQ0"/>
<evidence type="ECO:0000313" key="3">
    <source>
        <dbReference type="EMBL" id="AIF26732.1"/>
    </source>
</evidence>
<dbReference type="PROSITE" id="PS50943">
    <property type="entry name" value="HTH_CROC1"/>
    <property type="match status" value="1"/>
</dbReference>
<feature type="transmembrane region" description="Helical" evidence="1">
    <location>
        <begin position="168"/>
        <end position="188"/>
    </location>
</feature>
<proteinExistence type="predicted"/>
<feature type="transmembrane region" description="Helical" evidence="1">
    <location>
        <begin position="143"/>
        <end position="161"/>
    </location>
</feature>
<name>A0A0H3UAQ0_9BACT</name>
<feature type="domain" description="HTH cro/C1-type" evidence="2">
    <location>
        <begin position="9"/>
        <end position="63"/>
    </location>
</feature>
<reference evidence="3" key="1">
    <citation type="submission" date="2013-08" db="EMBL/GenBank/DDBJ databases">
        <title>Comparison of modified E. coli strains.</title>
        <authorList>
            <person name="Juergensen J."/>
            <person name="Bonge A."/>
            <person name="Streit W.R."/>
        </authorList>
    </citation>
    <scope>NUCLEOTIDE SEQUENCE</scope>
</reference>
<evidence type="ECO:0000259" key="2">
    <source>
        <dbReference type="PROSITE" id="PS50943"/>
    </source>
</evidence>
<dbReference type="SMART" id="SM00530">
    <property type="entry name" value="HTH_XRE"/>
    <property type="match status" value="1"/>
</dbReference>
<accession>A0A0H3UAQ0</accession>
<organism evidence="3">
    <name type="scientific">uncultured bacterium fosmid pJB84G2</name>
    <dbReference type="NCBI Taxonomy" id="1478072"/>
    <lineage>
        <taxon>Bacteria</taxon>
        <taxon>environmental samples</taxon>
    </lineage>
</organism>
<evidence type="ECO:0000256" key="1">
    <source>
        <dbReference type="SAM" id="Phobius"/>
    </source>
</evidence>
<dbReference type="CDD" id="cd00093">
    <property type="entry name" value="HTH_XRE"/>
    <property type="match status" value="1"/>
</dbReference>
<dbReference type="InterPro" id="IPR001387">
    <property type="entry name" value="Cro/C1-type_HTH"/>
</dbReference>
<keyword evidence="1" id="KW-0812">Transmembrane</keyword>
<protein>
    <recommendedName>
        <fullName evidence="2">HTH cro/C1-type domain-containing protein</fullName>
    </recommendedName>
</protein>
<feature type="transmembrane region" description="Helical" evidence="1">
    <location>
        <begin position="117"/>
        <end position="137"/>
    </location>
</feature>
<dbReference type="EMBL" id="KF540244">
    <property type="protein sequence ID" value="AIF26732.1"/>
    <property type="molecule type" value="Genomic_DNA"/>
</dbReference>
<keyword evidence="1" id="KW-1133">Transmembrane helix</keyword>
<dbReference type="SUPFAM" id="SSF47413">
    <property type="entry name" value="lambda repressor-like DNA-binding domains"/>
    <property type="match status" value="1"/>
</dbReference>
<dbReference type="GO" id="GO:0003677">
    <property type="term" value="F:DNA binding"/>
    <property type="evidence" value="ECO:0007669"/>
    <property type="project" value="InterPro"/>
</dbReference>
<dbReference type="InterPro" id="IPR010982">
    <property type="entry name" value="Lambda_DNA-bd_dom_sf"/>
</dbReference>
<sequence length="216" mass="24594">MTEKKRNRLRDIRIAKGYSEKELADRLSVNESTVAGFENGTVEPSIDDLEFLSKIYCISLDDMLNENKPIDELFKTKRRFEFHTSGIHIEDDNVNINIGDTKEFKIHHHTSCARMKAYLGLITSILAIAAFILLGVLCNAWHVAWTVLLLTLIVPALYETIAYKKPSSFPIIPIVVGTYCAVGLSTGIWHPTWVMIFAIPLYYMIIGFIKTIKEER</sequence>
<keyword evidence="1" id="KW-0472">Membrane</keyword>